<feature type="domain" description="PPIase cyclophilin-type" evidence="6">
    <location>
        <begin position="6"/>
        <end position="169"/>
    </location>
</feature>
<dbReference type="PIRSF" id="PIRSF001467">
    <property type="entry name" value="Peptidylpro_ismrse"/>
    <property type="match status" value="1"/>
</dbReference>
<dbReference type="InterPro" id="IPR002130">
    <property type="entry name" value="Cyclophilin-type_PPIase_dom"/>
</dbReference>
<evidence type="ECO:0000313" key="7">
    <source>
        <dbReference type="EMBL" id="RVX74210.1"/>
    </source>
</evidence>
<dbReference type="PANTHER" id="PTHR45625:SF2">
    <property type="entry name" value="PEPTIDYL-PROLYL CIS-TRANS ISOMERASE-LIKE 3"/>
    <property type="match status" value="1"/>
</dbReference>
<protein>
    <recommendedName>
        <fullName evidence="5">Peptidyl-prolyl cis-trans isomerase</fullName>
        <shortName evidence="5">PPIase</shortName>
        <ecNumber evidence="5">5.2.1.8</ecNumber>
    </recommendedName>
</protein>
<dbReference type="PANTHER" id="PTHR45625">
    <property type="entry name" value="PEPTIDYL-PROLYL CIS-TRANS ISOMERASE-RELATED"/>
    <property type="match status" value="1"/>
</dbReference>
<dbReference type="SUPFAM" id="SSF50891">
    <property type="entry name" value="Cyclophilin-like"/>
    <property type="match status" value="1"/>
</dbReference>
<reference evidence="7 8" key="1">
    <citation type="submission" date="2017-03" db="EMBL/GenBank/DDBJ databases">
        <title>Genomes of endolithic fungi from Antarctica.</title>
        <authorList>
            <person name="Coleine C."/>
            <person name="Masonjones S."/>
            <person name="Stajich J.E."/>
        </authorList>
    </citation>
    <scope>NUCLEOTIDE SEQUENCE [LARGE SCALE GENOMIC DNA]</scope>
    <source>
        <strain evidence="7 8">CCFEE 6314</strain>
    </source>
</reference>
<dbReference type="InterPro" id="IPR024936">
    <property type="entry name" value="Cyclophilin-type_PPIase"/>
</dbReference>
<accession>A0A438NES3</accession>
<dbReference type="PROSITE" id="PS00170">
    <property type="entry name" value="CSA_PPIASE_1"/>
    <property type="match status" value="1"/>
</dbReference>
<evidence type="ECO:0000256" key="1">
    <source>
        <dbReference type="ARBA" id="ARBA00000971"/>
    </source>
</evidence>
<comment type="catalytic activity">
    <reaction evidence="1 5">
        <text>[protein]-peptidylproline (omega=180) = [protein]-peptidylproline (omega=0)</text>
        <dbReference type="Rhea" id="RHEA:16237"/>
        <dbReference type="Rhea" id="RHEA-COMP:10747"/>
        <dbReference type="Rhea" id="RHEA-COMP:10748"/>
        <dbReference type="ChEBI" id="CHEBI:83833"/>
        <dbReference type="ChEBI" id="CHEBI:83834"/>
        <dbReference type="EC" id="5.2.1.8"/>
    </reaction>
</comment>
<dbReference type="InterPro" id="IPR044666">
    <property type="entry name" value="Cyclophilin_A-like"/>
</dbReference>
<dbReference type="PRINTS" id="PR00153">
    <property type="entry name" value="CSAPPISMRASE"/>
</dbReference>
<dbReference type="OrthoDB" id="271386at2759"/>
<dbReference type="EC" id="5.2.1.8" evidence="5"/>
<dbReference type="PROSITE" id="PS50072">
    <property type="entry name" value="CSA_PPIASE_2"/>
    <property type="match status" value="1"/>
</dbReference>
<dbReference type="EMBL" id="NAJM01000005">
    <property type="protein sequence ID" value="RVX74210.1"/>
    <property type="molecule type" value="Genomic_DNA"/>
</dbReference>
<sequence length="177" mass="19384">MSVTLHTTHGDIKIEIFCESVPKTAENFLALAASGAYDKTPFHRMIPDFMVQGGDTSQSQRQNASYSTTTVVKGGTSVWGDYFEDEIKVPALRHSGRGMVSMANKGPRTNGSQFFITLKEAPHLDGKNTVFGRVIEGAEDGGALDRIEAVKVDKKYRPKDEKIILESITIHANPLAE</sequence>
<dbReference type="VEuPathDB" id="FungiDB:PV10_04799"/>
<evidence type="ECO:0000256" key="2">
    <source>
        <dbReference type="ARBA" id="ARBA00023110"/>
    </source>
</evidence>
<proteinExistence type="inferred from homology"/>
<dbReference type="Pfam" id="PF00160">
    <property type="entry name" value="Pro_isomerase"/>
    <property type="match status" value="1"/>
</dbReference>
<dbReference type="GO" id="GO:0003755">
    <property type="term" value="F:peptidyl-prolyl cis-trans isomerase activity"/>
    <property type="evidence" value="ECO:0007669"/>
    <property type="project" value="UniProtKB-UniRule"/>
</dbReference>
<dbReference type="AlphaFoldDB" id="A0A438NES3"/>
<dbReference type="GO" id="GO:0006457">
    <property type="term" value="P:protein folding"/>
    <property type="evidence" value="ECO:0007669"/>
    <property type="project" value="InterPro"/>
</dbReference>
<evidence type="ECO:0000256" key="4">
    <source>
        <dbReference type="ARBA" id="ARBA00038286"/>
    </source>
</evidence>
<comment type="similarity">
    <text evidence="4">Belongs to the cyclophilin-type PPIase family. PPIL3 subfamily.</text>
</comment>
<organism evidence="7 8">
    <name type="scientific">Exophiala mesophila</name>
    <name type="common">Black yeast-like fungus</name>
    <dbReference type="NCBI Taxonomy" id="212818"/>
    <lineage>
        <taxon>Eukaryota</taxon>
        <taxon>Fungi</taxon>
        <taxon>Dikarya</taxon>
        <taxon>Ascomycota</taxon>
        <taxon>Pezizomycotina</taxon>
        <taxon>Eurotiomycetes</taxon>
        <taxon>Chaetothyriomycetidae</taxon>
        <taxon>Chaetothyriales</taxon>
        <taxon>Herpotrichiellaceae</taxon>
        <taxon>Exophiala</taxon>
    </lineage>
</organism>
<dbReference type="Gene3D" id="2.40.100.10">
    <property type="entry name" value="Cyclophilin-like"/>
    <property type="match status" value="1"/>
</dbReference>
<evidence type="ECO:0000259" key="6">
    <source>
        <dbReference type="PROSITE" id="PS50072"/>
    </source>
</evidence>
<dbReference type="InterPro" id="IPR020892">
    <property type="entry name" value="Cyclophilin-type_PPIase_CS"/>
</dbReference>
<keyword evidence="3 5" id="KW-0413">Isomerase</keyword>
<keyword evidence="2 5" id="KW-0697">Rotamase</keyword>
<evidence type="ECO:0000256" key="5">
    <source>
        <dbReference type="RuleBase" id="RU363019"/>
    </source>
</evidence>
<dbReference type="Proteomes" id="UP000288859">
    <property type="component" value="Unassembled WGS sequence"/>
</dbReference>
<dbReference type="GO" id="GO:0071013">
    <property type="term" value="C:catalytic step 2 spliceosome"/>
    <property type="evidence" value="ECO:0007669"/>
    <property type="project" value="TreeGrafter"/>
</dbReference>
<evidence type="ECO:0000313" key="8">
    <source>
        <dbReference type="Proteomes" id="UP000288859"/>
    </source>
</evidence>
<gene>
    <name evidence="7" type="ORF">B0A52_02042</name>
</gene>
<evidence type="ECO:0000256" key="3">
    <source>
        <dbReference type="ARBA" id="ARBA00023235"/>
    </source>
</evidence>
<dbReference type="InterPro" id="IPR029000">
    <property type="entry name" value="Cyclophilin-like_dom_sf"/>
</dbReference>
<name>A0A438NES3_EXOME</name>
<comment type="function">
    <text evidence="5">PPIases accelerate the folding of proteins. It catalyzes the cis-trans isomerization of proline imidic peptide bonds in oligopeptides.</text>
</comment>
<comment type="caution">
    <text evidence="7">The sequence shown here is derived from an EMBL/GenBank/DDBJ whole genome shotgun (WGS) entry which is preliminary data.</text>
</comment>